<evidence type="ECO:0000313" key="5">
    <source>
        <dbReference type="Proteomes" id="UP000709466"/>
    </source>
</evidence>
<evidence type="ECO:0000256" key="1">
    <source>
        <dbReference type="ARBA" id="ARBA00006206"/>
    </source>
</evidence>
<dbReference type="RefSeq" id="WP_167635744.1">
    <property type="nucleotide sequence ID" value="NZ_JAATOP010000001.1"/>
</dbReference>
<evidence type="ECO:0000256" key="2">
    <source>
        <dbReference type="ARBA" id="ARBA00023235"/>
    </source>
</evidence>
<dbReference type="Proteomes" id="UP000709466">
    <property type="component" value="Unassembled WGS sequence"/>
</dbReference>
<evidence type="ECO:0000313" key="4">
    <source>
        <dbReference type="EMBL" id="NIY70848.1"/>
    </source>
</evidence>
<organism evidence="4 5">
    <name type="scientific">Marivivens donghaensis</name>
    <dbReference type="NCBI Taxonomy" id="1699413"/>
    <lineage>
        <taxon>Bacteria</taxon>
        <taxon>Pseudomonadati</taxon>
        <taxon>Pseudomonadota</taxon>
        <taxon>Alphaproteobacteria</taxon>
        <taxon>Rhodobacterales</taxon>
        <taxon>Paracoccaceae</taxon>
        <taxon>Marivivens group</taxon>
        <taxon>Marivivens</taxon>
    </lineage>
</organism>
<dbReference type="PANTHER" id="PTHR10091:SF0">
    <property type="entry name" value="GALACTOSE MUTAROTASE"/>
    <property type="match status" value="1"/>
</dbReference>
<dbReference type="EMBL" id="JAATOP010000001">
    <property type="protein sequence ID" value="NIY70848.1"/>
    <property type="molecule type" value="Genomic_DNA"/>
</dbReference>
<dbReference type="Gene3D" id="2.70.98.10">
    <property type="match status" value="1"/>
</dbReference>
<dbReference type="InterPro" id="IPR011013">
    <property type="entry name" value="Gal_mutarotase_sf_dom"/>
</dbReference>
<evidence type="ECO:0000256" key="3">
    <source>
        <dbReference type="ARBA" id="ARBA00023277"/>
    </source>
</evidence>
<dbReference type="SUPFAM" id="SSF74650">
    <property type="entry name" value="Galactose mutarotase-like"/>
    <property type="match status" value="1"/>
</dbReference>
<comment type="similarity">
    <text evidence="1">Belongs to the aldose epimerase family.</text>
</comment>
<dbReference type="InterPro" id="IPR047215">
    <property type="entry name" value="Galactose_mutarotase-like"/>
</dbReference>
<accession>A0ABX0VTM9</accession>
<reference evidence="4 5" key="1">
    <citation type="submission" date="2020-03" db="EMBL/GenBank/DDBJ databases">
        <title>Bacterial isolates of synthetic phycosphere.</title>
        <authorList>
            <person name="Fu H."/>
            <person name="Moran M.A."/>
        </authorList>
    </citation>
    <scope>NUCLEOTIDE SEQUENCE [LARGE SCALE GENOMIC DNA]</scope>
    <source>
        <strain evidence="4 5">HF1</strain>
    </source>
</reference>
<sequence length="317" mass="35385">MKFATLPDGRDVERHTISNGDLSASFLTYGAILHEVRLAGLDYNLTLNSDNLEDYYVKMKYYGALIGPVGNRIKGARARLNGIEHMLTPNEGRNTLHSAEAGSFCKLWTLEELTDSSITLSVTLPDGDAGFPGNQRVLAHYSIEADNVLRLELTVTTDEDAWVNVVNHAYWNLSGEKDITNHKMQIAARQYLPVDDETLPTEPTDVEGTLFDFRELRPVVPGEPDLDHNFCLSRIKLDMREVMTLQGGDVTMKIATDAPGLQVYDGRDTDAQGFAPYAGLALEPQYWPNAPHEPTFPKIVLKAGGVWTQESEWRFSR</sequence>
<name>A0ABX0VTM9_9RHOB</name>
<dbReference type="InterPro" id="IPR014718">
    <property type="entry name" value="GH-type_carb-bd"/>
</dbReference>
<gene>
    <name evidence="4" type="ORF">HCZ30_00195</name>
</gene>
<dbReference type="PANTHER" id="PTHR10091">
    <property type="entry name" value="ALDOSE-1-EPIMERASE"/>
    <property type="match status" value="1"/>
</dbReference>
<dbReference type="InterPro" id="IPR008183">
    <property type="entry name" value="Aldose_1/G6P_1-epimerase"/>
</dbReference>
<keyword evidence="2" id="KW-0413">Isomerase</keyword>
<keyword evidence="5" id="KW-1185">Reference proteome</keyword>
<keyword evidence="3" id="KW-0119">Carbohydrate metabolism</keyword>
<dbReference type="CDD" id="cd09019">
    <property type="entry name" value="galactose_mutarotase_like"/>
    <property type="match status" value="1"/>
</dbReference>
<proteinExistence type="inferred from homology"/>
<comment type="caution">
    <text evidence="4">The sequence shown here is derived from an EMBL/GenBank/DDBJ whole genome shotgun (WGS) entry which is preliminary data.</text>
</comment>
<dbReference type="Pfam" id="PF01263">
    <property type="entry name" value="Aldose_epim"/>
    <property type="match status" value="1"/>
</dbReference>
<protein>
    <submittedName>
        <fullName evidence="4">Galactose mutarotase</fullName>
    </submittedName>
</protein>